<reference evidence="10 11" key="1">
    <citation type="submission" date="2020-08" db="EMBL/GenBank/DDBJ databases">
        <title>Functional genomics of gut bacteria from endangered species of beetles.</title>
        <authorList>
            <person name="Carlos-Shanley C."/>
        </authorList>
    </citation>
    <scope>NUCLEOTIDE SEQUENCE [LARGE SCALE GENOMIC DNA]</scope>
    <source>
        <strain evidence="10 11">S00179</strain>
    </source>
</reference>
<gene>
    <name evidence="10" type="ORF">HNP46_000212</name>
</gene>
<dbReference type="Gene3D" id="1.20.81.30">
    <property type="entry name" value="Type II secretion system (T2SS), domain F"/>
    <property type="match status" value="2"/>
</dbReference>
<evidence type="ECO:0000256" key="4">
    <source>
        <dbReference type="ARBA" id="ARBA00022519"/>
    </source>
</evidence>
<dbReference type="GO" id="GO:0015628">
    <property type="term" value="P:protein secretion by the type II secretion system"/>
    <property type="evidence" value="ECO:0007669"/>
    <property type="project" value="TreeGrafter"/>
</dbReference>
<dbReference type="RefSeq" id="WP_184585668.1">
    <property type="nucleotide sequence ID" value="NZ_JACHLI010000001.1"/>
</dbReference>
<accession>A0A7W7KEK6</accession>
<evidence type="ECO:0000256" key="7">
    <source>
        <dbReference type="ARBA" id="ARBA00023136"/>
    </source>
</evidence>
<dbReference type="PANTHER" id="PTHR30012:SF7">
    <property type="entry name" value="PROTEIN TRANSPORT PROTEIN HOFC HOMOLOG"/>
    <property type="match status" value="1"/>
</dbReference>
<feature type="transmembrane region" description="Helical" evidence="8">
    <location>
        <begin position="124"/>
        <end position="146"/>
    </location>
</feature>
<keyword evidence="3" id="KW-1003">Cell membrane</keyword>
<feature type="domain" description="Type II secretion system protein GspF" evidence="9">
    <location>
        <begin position="27"/>
        <end position="147"/>
    </location>
</feature>
<sequence>MTFDKYWLTRLQFSTAVRKNLYQSFMDYLKQGVPLVNIVHLLAESIIKANAKDQMFQVVILRDVEAQMTRGVEFAEAMSRWCPINEVMSIRAGMRSGDPISGMRNTIEALEASSEMLGTILSKLSYPAVLVSAMVGLIIFFSVVIIPKIAAVMDPALWPPVAKNLYNVANFVESFWWAILISLVALGMLVSWSLPRYVGRFRPFLDRFPPYSFYRVFHGANMLISIASLMRSGVPFVDSLQELQRLSSPYLKKHLGEMVQNMSEGKSLSESLDTGLLSGDTMVSVYMMSGSSNFQSAINEIGKISVRKGIATITKIALVINGAALLGVASYIGWVYYAFFSVSDAMARSVGSM</sequence>
<evidence type="ECO:0000256" key="5">
    <source>
        <dbReference type="ARBA" id="ARBA00022692"/>
    </source>
</evidence>
<dbReference type="EMBL" id="JACHLI010000001">
    <property type="protein sequence ID" value="MBB4861401.1"/>
    <property type="molecule type" value="Genomic_DNA"/>
</dbReference>
<evidence type="ECO:0000256" key="2">
    <source>
        <dbReference type="ARBA" id="ARBA00005745"/>
    </source>
</evidence>
<evidence type="ECO:0000313" key="11">
    <source>
        <dbReference type="Proteomes" id="UP000566995"/>
    </source>
</evidence>
<dbReference type="GO" id="GO:0005886">
    <property type="term" value="C:plasma membrane"/>
    <property type="evidence" value="ECO:0007669"/>
    <property type="project" value="UniProtKB-SubCell"/>
</dbReference>
<evidence type="ECO:0000256" key="6">
    <source>
        <dbReference type="ARBA" id="ARBA00022989"/>
    </source>
</evidence>
<name>A0A7W7KEK6_PSENT</name>
<dbReference type="InterPro" id="IPR018076">
    <property type="entry name" value="T2SS_GspF_dom"/>
</dbReference>
<protein>
    <submittedName>
        <fullName evidence="10">Type II secretory pathway component PulF</fullName>
    </submittedName>
</protein>
<dbReference type="Pfam" id="PF00482">
    <property type="entry name" value="T2SSF"/>
    <property type="match status" value="2"/>
</dbReference>
<feature type="transmembrane region" description="Helical" evidence="8">
    <location>
        <begin position="175"/>
        <end position="194"/>
    </location>
</feature>
<dbReference type="PANTHER" id="PTHR30012">
    <property type="entry name" value="GENERAL SECRETION PATHWAY PROTEIN"/>
    <property type="match status" value="1"/>
</dbReference>
<keyword evidence="4" id="KW-0997">Cell inner membrane</keyword>
<feature type="domain" description="Type II secretion system protein GspF" evidence="9">
    <location>
        <begin position="225"/>
        <end position="339"/>
    </location>
</feature>
<evidence type="ECO:0000313" key="10">
    <source>
        <dbReference type="EMBL" id="MBB4861401.1"/>
    </source>
</evidence>
<evidence type="ECO:0000256" key="3">
    <source>
        <dbReference type="ARBA" id="ARBA00022475"/>
    </source>
</evidence>
<keyword evidence="7 8" id="KW-0472">Membrane</keyword>
<comment type="similarity">
    <text evidence="2">Belongs to the GSP F family.</text>
</comment>
<organism evidence="10 11">
    <name type="scientific">Pseudomonas nitroreducens</name>
    <dbReference type="NCBI Taxonomy" id="46680"/>
    <lineage>
        <taxon>Bacteria</taxon>
        <taxon>Pseudomonadati</taxon>
        <taxon>Pseudomonadota</taxon>
        <taxon>Gammaproteobacteria</taxon>
        <taxon>Pseudomonadales</taxon>
        <taxon>Pseudomonadaceae</taxon>
        <taxon>Pseudomonas</taxon>
    </lineage>
</organism>
<evidence type="ECO:0000259" key="9">
    <source>
        <dbReference type="Pfam" id="PF00482"/>
    </source>
</evidence>
<dbReference type="Proteomes" id="UP000566995">
    <property type="component" value="Unassembled WGS sequence"/>
</dbReference>
<keyword evidence="6 8" id="KW-1133">Transmembrane helix</keyword>
<evidence type="ECO:0000256" key="1">
    <source>
        <dbReference type="ARBA" id="ARBA00004429"/>
    </source>
</evidence>
<dbReference type="AlphaFoldDB" id="A0A7W7KEK6"/>
<comment type="subcellular location">
    <subcellularLocation>
        <location evidence="1">Cell inner membrane</location>
        <topology evidence="1">Multi-pass membrane protein</topology>
    </subcellularLocation>
</comment>
<comment type="caution">
    <text evidence="10">The sequence shown here is derived from an EMBL/GenBank/DDBJ whole genome shotgun (WGS) entry which is preliminary data.</text>
</comment>
<evidence type="ECO:0000256" key="8">
    <source>
        <dbReference type="SAM" id="Phobius"/>
    </source>
</evidence>
<dbReference type="InterPro" id="IPR003004">
    <property type="entry name" value="GspF/PilC"/>
</dbReference>
<proteinExistence type="inferred from homology"/>
<feature type="transmembrane region" description="Helical" evidence="8">
    <location>
        <begin position="316"/>
        <end position="339"/>
    </location>
</feature>
<dbReference type="InterPro" id="IPR042094">
    <property type="entry name" value="T2SS_GspF_sf"/>
</dbReference>
<keyword evidence="5 8" id="KW-0812">Transmembrane</keyword>